<dbReference type="EMBL" id="CP053418">
    <property type="protein sequence ID" value="QJW85307.1"/>
    <property type="molecule type" value="Genomic_DNA"/>
</dbReference>
<feature type="compositionally biased region" description="Basic and acidic residues" evidence="1">
    <location>
        <begin position="46"/>
        <end position="86"/>
    </location>
</feature>
<evidence type="ECO:0000313" key="3">
    <source>
        <dbReference type="Proteomes" id="UP000500826"/>
    </source>
</evidence>
<gene>
    <name evidence="2" type="ORF">HK414_23695</name>
</gene>
<dbReference type="Gene3D" id="2.60.40.10">
    <property type="entry name" value="Immunoglobulins"/>
    <property type="match status" value="1"/>
</dbReference>
<reference evidence="2 3" key="1">
    <citation type="submission" date="2020-05" db="EMBL/GenBank/DDBJ databases">
        <title>Ramlibacter rhizophilus sp. nov., isolated from rhizosphere soil of national flower Mugunghwa from South Korea.</title>
        <authorList>
            <person name="Zheng-Fei Y."/>
            <person name="Huan T."/>
        </authorList>
    </citation>
    <scope>NUCLEOTIDE SEQUENCE [LARGE SCALE GENOMIC DNA]</scope>
    <source>
        <strain evidence="2 3">H242</strain>
    </source>
</reference>
<dbReference type="InterPro" id="IPR013783">
    <property type="entry name" value="Ig-like_fold"/>
</dbReference>
<evidence type="ECO:0000313" key="2">
    <source>
        <dbReference type="EMBL" id="QJW85307.1"/>
    </source>
</evidence>
<keyword evidence="3" id="KW-1185">Reference proteome</keyword>
<sequence>MVRDVDLKEVRPGVYQGSYTIRRGDDLRAFDSAIATLRRGPQRTTAKVELRGNDDRFDRDNRGDNRGDRDHRGGPRGDRDQRGERDVIPPIISQVTPADGERVGERQRTRISAKLSDAASGIDPASVQLKVDGLDVTANTRVSADEVRYREELGRGRHNAELVVRDRAGNTARTAWSFQCSKGRRRHDVPPVQPAFMHPRLSLRP</sequence>
<proteinExistence type="predicted"/>
<organism evidence="2 3">
    <name type="scientific">Ramlibacter terrae</name>
    <dbReference type="NCBI Taxonomy" id="2732511"/>
    <lineage>
        <taxon>Bacteria</taxon>
        <taxon>Pseudomonadati</taxon>
        <taxon>Pseudomonadota</taxon>
        <taxon>Betaproteobacteria</taxon>
        <taxon>Burkholderiales</taxon>
        <taxon>Comamonadaceae</taxon>
        <taxon>Ramlibacter</taxon>
    </lineage>
</organism>
<protein>
    <submittedName>
        <fullName evidence="2">Uncharacterized protein</fullName>
    </submittedName>
</protein>
<dbReference type="Proteomes" id="UP000500826">
    <property type="component" value="Chromosome"/>
</dbReference>
<name>A0ABX6P703_9BURK</name>
<evidence type="ECO:0000256" key="1">
    <source>
        <dbReference type="SAM" id="MobiDB-lite"/>
    </source>
</evidence>
<feature type="region of interest" description="Disordered" evidence="1">
    <location>
        <begin position="184"/>
        <end position="205"/>
    </location>
</feature>
<feature type="region of interest" description="Disordered" evidence="1">
    <location>
        <begin position="40"/>
        <end position="86"/>
    </location>
</feature>
<accession>A0ABX6P703</accession>